<dbReference type="EMBL" id="BAAADJ010000017">
    <property type="protein sequence ID" value="GAA0326921.1"/>
    <property type="molecule type" value="Genomic_DNA"/>
</dbReference>
<feature type="transmembrane region" description="Helical" evidence="6">
    <location>
        <begin position="357"/>
        <end position="378"/>
    </location>
</feature>
<keyword evidence="5 6" id="KW-0472">Membrane</keyword>
<dbReference type="Gene3D" id="1.20.1250.20">
    <property type="entry name" value="MFS general substrate transporter like domains"/>
    <property type="match status" value="2"/>
</dbReference>
<organism evidence="8 9">
    <name type="scientific">Bacillus carboniphilus</name>
    <dbReference type="NCBI Taxonomy" id="86663"/>
    <lineage>
        <taxon>Bacteria</taxon>
        <taxon>Bacillati</taxon>
        <taxon>Bacillota</taxon>
        <taxon>Bacilli</taxon>
        <taxon>Bacillales</taxon>
        <taxon>Bacillaceae</taxon>
        <taxon>Bacillus</taxon>
    </lineage>
</organism>
<feature type="transmembrane region" description="Helical" evidence="6">
    <location>
        <begin position="83"/>
        <end position="101"/>
    </location>
</feature>
<feature type="domain" description="Major facilitator superfamily (MFS) profile" evidence="7">
    <location>
        <begin position="17"/>
        <end position="412"/>
    </location>
</feature>
<evidence type="ECO:0000313" key="9">
    <source>
        <dbReference type="Proteomes" id="UP001500782"/>
    </source>
</evidence>
<evidence type="ECO:0000256" key="3">
    <source>
        <dbReference type="ARBA" id="ARBA00022692"/>
    </source>
</evidence>
<comment type="caution">
    <text evidence="8">The sequence shown here is derived from an EMBL/GenBank/DDBJ whole genome shotgun (WGS) entry which is preliminary data.</text>
</comment>
<gene>
    <name evidence="8" type="ORF">GCM10008967_16810</name>
</gene>
<feature type="transmembrane region" description="Helical" evidence="6">
    <location>
        <begin position="227"/>
        <end position="251"/>
    </location>
</feature>
<feature type="transmembrane region" description="Helical" evidence="6">
    <location>
        <begin position="107"/>
        <end position="130"/>
    </location>
</feature>
<evidence type="ECO:0000256" key="6">
    <source>
        <dbReference type="SAM" id="Phobius"/>
    </source>
</evidence>
<keyword evidence="3 6" id="KW-0812">Transmembrane</keyword>
<sequence length="430" mass="47356">MAFINEWVNQYKGYHRNVKLAQLANILAQIGMGVFLVIYNFYVRELGYSEQTNGEIIAFTSLATAIVLIPAGIMSDRTSRKKVMIFGSILVALTLLFRGVFQDESLLLLFAFLTGAFMAFVQVSIVPWLAENSTAKQRVHLFSFHFAVMTGANVIGNLIGGGLTDLLSLFTTELLAIRWTLIFGSAIFMAGIIPLFFLKEAPKEKKSPSVKKRLPALHTWKEKKNSLILIGLFAFAQLLIGFGAGLVIPYLNLYFADRFEASTSMVGLIISGGQAATAVAMFIGPLVVKRVGEVRAVVFLQLASLPFLLLTAYTQQLWLAALGFLFRQALMNAGNPIQTSLIMSRVDNEMKGLANSVNQMVFQLGWAVMGPVSTGIVIHYGAYWGYATVFTITAGLYLIGSVYFFIMFRSKFFEKLTVSQTKVEASKTAG</sequence>
<dbReference type="InterPro" id="IPR036259">
    <property type="entry name" value="MFS_trans_sf"/>
</dbReference>
<dbReference type="InterPro" id="IPR020846">
    <property type="entry name" value="MFS_dom"/>
</dbReference>
<feature type="transmembrane region" description="Helical" evidence="6">
    <location>
        <begin position="384"/>
        <end position="406"/>
    </location>
</feature>
<feature type="transmembrane region" description="Helical" evidence="6">
    <location>
        <begin position="54"/>
        <end position="71"/>
    </location>
</feature>
<dbReference type="InterPro" id="IPR011701">
    <property type="entry name" value="MFS"/>
</dbReference>
<evidence type="ECO:0000256" key="5">
    <source>
        <dbReference type="ARBA" id="ARBA00023136"/>
    </source>
</evidence>
<feature type="transmembrane region" description="Helical" evidence="6">
    <location>
        <begin position="294"/>
        <end position="312"/>
    </location>
</feature>
<keyword evidence="4 6" id="KW-1133">Transmembrane helix</keyword>
<evidence type="ECO:0000259" key="7">
    <source>
        <dbReference type="PROSITE" id="PS50850"/>
    </source>
</evidence>
<feature type="transmembrane region" description="Helical" evidence="6">
    <location>
        <begin position="176"/>
        <end position="198"/>
    </location>
</feature>
<reference evidence="9" key="1">
    <citation type="journal article" date="2019" name="Int. J. Syst. Evol. Microbiol.">
        <title>The Global Catalogue of Microorganisms (GCM) 10K type strain sequencing project: providing services to taxonomists for standard genome sequencing and annotation.</title>
        <authorList>
            <consortium name="The Broad Institute Genomics Platform"/>
            <consortium name="The Broad Institute Genome Sequencing Center for Infectious Disease"/>
            <person name="Wu L."/>
            <person name="Ma J."/>
        </authorList>
    </citation>
    <scope>NUCLEOTIDE SEQUENCE [LARGE SCALE GENOMIC DNA]</scope>
    <source>
        <strain evidence="9">JCM 9731</strain>
    </source>
</reference>
<dbReference type="PROSITE" id="PS50850">
    <property type="entry name" value="MFS"/>
    <property type="match status" value="1"/>
</dbReference>
<proteinExistence type="predicted"/>
<dbReference type="RefSeq" id="WP_343798124.1">
    <property type="nucleotide sequence ID" value="NZ_BAAADJ010000017.1"/>
</dbReference>
<keyword evidence="2" id="KW-0813">Transport</keyword>
<feature type="transmembrane region" description="Helical" evidence="6">
    <location>
        <begin position="20"/>
        <end position="42"/>
    </location>
</feature>
<keyword evidence="9" id="KW-1185">Reference proteome</keyword>
<comment type="subcellular location">
    <subcellularLocation>
        <location evidence="1">Cell membrane</location>
        <topology evidence="1">Multi-pass membrane protein</topology>
    </subcellularLocation>
</comment>
<dbReference type="CDD" id="cd17325">
    <property type="entry name" value="MFS_MdtG_SLC18_like"/>
    <property type="match status" value="1"/>
</dbReference>
<evidence type="ECO:0000256" key="1">
    <source>
        <dbReference type="ARBA" id="ARBA00004651"/>
    </source>
</evidence>
<evidence type="ECO:0000256" key="4">
    <source>
        <dbReference type="ARBA" id="ARBA00022989"/>
    </source>
</evidence>
<dbReference type="PANTHER" id="PTHR23525:SF1">
    <property type="entry name" value="NODULIN-LIKE DOMAIN-CONTAINING PROTEIN"/>
    <property type="match status" value="1"/>
</dbReference>
<protein>
    <submittedName>
        <fullName evidence="8">MFS transporter</fullName>
    </submittedName>
</protein>
<dbReference type="Proteomes" id="UP001500782">
    <property type="component" value="Unassembled WGS sequence"/>
</dbReference>
<name>A0ABP3FV46_9BACI</name>
<dbReference type="Pfam" id="PF07690">
    <property type="entry name" value="MFS_1"/>
    <property type="match status" value="1"/>
</dbReference>
<feature type="transmembrane region" description="Helical" evidence="6">
    <location>
        <begin position="142"/>
        <end position="164"/>
    </location>
</feature>
<feature type="transmembrane region" description="Helical" evidence="6">
    <location>
        <begin position="263"/>
        <end position="287"/>
    </location>
</feature>
<evidence type="ECO:0000313" key="8">
    <source>
        <dbReference type="EMBL" id="GAA0326921.1"/>
    </source>
</evidence>
<accession>A0ABP3FV46</accession>
<dbReference type="SUPFAM" id="SSF103473">
    <property type="entry name" value="MFS general substrate transporter"/>
    <property type="match status" value="1"/>
</dbReference>
<dbReference type="PANTHER" id="PTHR23525">
    <property type="entry name" value="TRANSPORTER, PUTATIVE-RELATED"/>
    <property type="match status" value="1"/>
</dbReference>
<evidence type="ECO:0000256" key="2">
    <source>
        <dbReference type="ARBA" id="ARBA00022448"/>
    </source>
</evidence>